<comment type="pathway">
    <text evidence="1 7">Cell wall biogenesis; peptidoglycan biosynthesis.</text>
</comment>
<accession>A0A9W6PKB4</accession>
<evidence type="ECO:0000313" key="11">
    <source>
        <dbReference type="EMBL" id="GLW56453.1"/>
    </source>
</evidence>
<keyword evidence="2" id="KW-0808">Transferase</keyword>
<dbReference type="SUPFAM" id="SSF141523">
    <property type="entry name" value="L,D-transpeptidase catalytic domain-like"/>
    <property type="match status" value="1"/>
</dbReference>
<sequence length="408" mass="41719">MKAMRAGYAVGALAGALVLMVTTAGCSTGSAKADSPKGPAAASTGAGEGSGDAAPAVSAASIAIEPANGTTGVKPNGAVKVSAANGKLTSVKVTGPDGTEVPGEITADGTGWSPKAGLAVSTAYTVDALAEDTKGVVANARSTFTTLTPDKEAGTTDNIADNGTYGVGMIVSVRFDRSVKNKDAVEAGITFEASDGTAVRGHWFGDKRLDFRPENYWNPGTKVTIHYKLKNVETAPGVYGDVNKDEPFTIGRSQISTVDVSTHKMAVVRDGQQVDTVAFTAGKPGYDTWNGVMVVEAKEGTTRMTSAGVTKEGSGDEYDLVVPHAMRLTDSGTYVHGNSWSAGVIGRSNGSHGCIGVTDTKSGSASAPAGKLYDSSLVGDVFKVVNSKGKVVDPSNGLSGWNTPWAQW</sequence>
<evidence type="ECO:0000256" key="7">
    <source>
        <dbReference type="PROSITE-ProRule" id="PRU01373"/>
    </source>
</evidence>
<reference evidence="11" key="1">
    <citation type="submission" date="2023-02" db="EMBL/GenBank/DDBJ databases">
        <title>Kitasatospora phosalacinea NBRC 14362.</title>
        <authorList>
            <person name="Ichikawa N."/>
            <person name="Sato H."/>
            <person name="Tonouchi N."/>
        </authorList>
    </citation>
    <scope>NUCLEOTIDE SEQUENCE</scope>
    <source>
        <strain evidence="11">NBRC 14362</strain>
    </source>
</reference>
<dbReference type="GO" id="GO:0071972">
    <property type="term" value="F:peptidoglycan L,D-transpeptidase activity"/>
    <property type="evidence" value="ECO:0007669"/>
    <property type="project" value="TreeGrafter"/>
</dbReference>
<dbReference type="PANTHER" id="PTHR30582:SF2">
    <property type="entry name" value="L,D-TRANSPEPTIDASE YCIB-RELATED"/>
    <property type="match status" value="1"/>
</dbReference>
<keyword evidence="5" id="KW-0012">Acyltransferase</keyword>
<feature type="chain" id="PRO_5040865601" evidence="9">
    <location>
        <begin position="34"/>
        <end position="408"/>
    </location>
</feature>
<dbReference type="InterPro" id="IPR038063">
    <property type="entry name" value="Transpep_catalytic_dom"/>
</dbReference>
<evidence type="ECO:0000259" key="10">
    <source>
        <dbReference type="PROSITE" id="PS52029"/>
    </source>
</evidence>
<dbReference type="OrthoDB" id="5242354at2"/>
<evidence type="ECO:0000256" key="3">
    <source>
        <dbReference type="ARBA" id="ARBA00022960"/>
    </source>
</evidence>
<evidence type="ECO:0000256" key="8">
    <source>
        <dbReference type="SAM" id="MobiDB-lite"/>
    </source>
</evidence>
<dbReference type="EMBL" id="BSRX01000027">
    <property type="protein sequence ID" value="GLW56453.1"/>
    <property type="molecule type" value="Genomic_DNA"/>
</dbReference>
<dbReference type="CDD" id="cd16913">
    <property type="entry name" value="YkuD_like"/>
    <property type="match status" value="1"/>
</dbReference>
<evidence type="ECO:0000256" key="2">
    <source>
        <dbReference type="ARBA" id="ARBA00022679"/>
    </source>
</evidence>
<dbReference type="Gene3D" id="2.60.40.3710">
    <property type="match status" value="1"/>
</dbReference>
<comment type="caution">
    <text evidence="11">The sequence shown here is derived from an EMBL/GenBank/DDBJ whole genome shotgun (WGS) entry which is preliminary data.</text>
</comment>
<dbReference type="GO" id="GO:0016746">
    <property type="term" value="F:acyltransferase activity"/>
    <property type="evidence" value="ECO:0007669"/>
    <property type="project" value="UniProtKB-KW"/>
</dbReference>
<proteinExistence type="predicted"/>
<feature type="domain" description="L,D-TPase catalytic" evidence="10">
    <location>
        <begin position="254"/>
        <end position="385"/>
    </location>
</feature>
<dbReference type="Gene3D" id="2.60.40.3780">
    <property type="match status" value="1"/>
</dbReference>
<organism evidence="11 12">
    <name type="scientific">Kitasatospora phosalacinea</name>
    <dbReference type="NCBI Taxonomy" id="2065"/>
    <lineage>
        <taxon>Bacteria</taxon>
        <taxon>Bacillati</taxon>
        <taxon>Actinomycetota</taxon>
        <taxon>Actinomycetes</taxon>
        <taxon>Kitasatosporales</taxon>
        <taxon>Streptomycetaceae</taxon>
        <taxon>Kitasatospora</taxon>
    </lineage>
</organism>
<dbReference type="InterPro" id="IPR005490">
    <property type="entry name" value="LD_TPept_cat_dom"/>
</dbReference>
<feature type="signal peptide" evidence="9">
    <location>
        <begin position="1"/>
        <end position="33"/>
    </location>
</feature>
<keyword evidence="4 7" id="KW-0573">Peptidoglycan synthesis</keyword>
<dbReference type="Proteomes" id="UP001165143">
    <property type="component" value="Unassembled WGS sequence"/>
</dbReference>
<dbReference type="Gene3D" id="2.40.440.10">
    <property type="entry name" value="L,D-transpeptidase catalytic domain-like"/>
    <property type="match status" value="1"/>
</dbReference>
<feature type="active site" description="Proton donor/acceptor" evidence="7">
    <location>
        <position position="336"/>
    </location>
</feature>
<dbReference type="GO" id="GO:0071555">
    <property type="term" value="P:cell wall organization"/>
    <property type="evidence" value="ECO:0007669"/>
    <property type="project" value="UniProtKB-UniRule"/>
</dbReference>
<dbReference type="InterPro" id="IPR041280">
    <property type="entry name" value="Big_10"/>
</dbReference>
<keyword evidence="6 7" id="KW-0961">Cell wall biogenesis/degradation</keyword>
<evidence type="ECO:0000313" key="12">
    <source>
        <dbReference type="Proteomes" id="UP001165143"/>
    </source>
</evidence>
<evidence type="ECO:0000256" key="4">
    <source>
        <dbReference type="ARBA" id="ARBA00022984"/>
    </source>
</evidence>
<dbReference type="PROSITE" id="PS52029">
    <property type="entry name" value="LD_TPASE"/>
    <property type="match status" value="1"/>
</dbReference>
<dbReference type="AlphaFoldDB" id="A0A9W6PKB4"/>
<dbReference type="GO" id="GO:0008360">
    <property type="term" value="P:regulation of cell shape"/>
    <property type="evidence" value="ECO:0007669"/>
    <property type="project" value="UniProtKB-UniRule"/>
</dbReference>
<gene>
    <name evidence="11" type="ORF">Kpho01_44640</name>
</gene>
<dbReference type="PANTHER" id="PTHR30582">
    <property type="entry name" value="L,D-TRANSPEPTIDASE"/>
    <property type="match status" value="1"/>
</dbReference>
<feature type="active site" description="Nucleophile" evidence="7">
    <location>
        <position position="354"/>
    </location>
</feature>
<feature type="compositionally biased region" description="Low complexity" evidence="8">
    <location>
        <begin position="38"/>
        <end position="52"/>
    </location>
</feature>
<dbReference type="Pfam" id="PF17964">
    <property type="entry name" value="Big_10"/>
    <property type="match status" value="1"/>
</dbReference>
<protein>
    <submittedName>
        <fullName evidence="11">Lipoprotein</fullName>
    </submittedName>
</protein>
<keyword evidence="11" id="KW-0449">Lipoprotein</keyword>
<dbReference type="PROSITE" id="PS51257">
    <property type="entry name" value="PROKAR_LIPOPROTEIN"/>
    <property type="match status" value="1"/>
</dbReference>
<evidence type="ECO:0000256" key="6">
    <source>
        <dbReference type="ARBA" id="ARBA00023316"/>
    </source>
</evidence>
<keyword evidence="9" id="KW-0732">Signal</keyword>
<dbReference type="InterPro" id="IPR050979">
    <property type="entry name" value="LD-transpeptidase"/>
</dbReference>
<dbReference type="GO" id="GO:0018104">
    <property type="term" value="P:peptidoglycan-protein cross-linking"/>
    <property type="evidence" value="ECO:0007669"/>
    <property type="project" value="TreeGrafter"/>
</dbReference>
<evidence type="ECO:0000256" key="5">
    <source>
        <dbReference type="ARBA" id="ARBA00023315"/>
    </source>
</evidence>
<keyword evidence="3 7" id="KW-0133">Cell shape</keyword>
<evidence type="ECO:0000256" key="1">
    <source>
        <dbReference type="ARBA" id="ARBA00004752"/>
    </source>
</evidence>
<dbReference type="Pfam" id="PF03734">
    <property type="entry name" value="YkuD"/>
    <property type="match status" value="1"/>
</dbReference>
<name>A0A9W6PKB4_9ACTN</name>
<evidence type="ECO:0000256" key="9">
    <source>
        <dbReference type="SAM" id="SignalP"/>
    </source>
</evidence>
<feature type="region of interest" description="Disordered" evidence="8">
    <location>
        <begin position="28"/>
        <end position="52"/>
    </location>
</feature>
<dbReference type="GO" id="GO:0005576">
    <property type="term" value="C:extracellular region"/>
    <property type="evidence" value="ECO:0007669"/>
    <property type="project" value="TreeGrafter"/>
</dbReference>